<gene>
    <name evidence="1" type="ORF">PYW08_008943</name>
</gene>
<organism evidence="1 2">
    <name type="scientific">Mythimna loreyi</name>
    <dbReference type="NCBI Taxonomy" id="667449"/>
    <lineage>
        <taxon>Eukaryota</taxon>
        <taxon>Metazoa</taxon>
        <taxon>Ecdysozoa</taxon>
        <taxon>Arthropoda</taxon>
        <taxon>Hexapoda</taxon>
        <taxon>Insecta</taxon>
        <taxon>Pterygota</taxon>
        <taxon>Neoptera</taxon>
        <taxon>Endopterygota</taxon>
        <taxon>Lepidoptera</taxon>
        <taxon>Glossata</taxon>
        <taxon>Ditrysia</taxon>
        <taxon>Noctuoidea</taxon>
        <taxon>Noctuidae</taxon>
        <taxon>Noctuinae</taxon>
        <taxon>Hadenini</taxon>
        <taxon>Mythimna</taxon>
    </lineage>
</organism>
<evidence type="ECO:0000313" key="2">
    <source>
        <dbReference type="Proteomes" id="UP001231649"/>
    </source>
</evidence>
<dbReference type="EMBL" id="CM056798">
    <property type="protein sequence ID" value="KAJ8711989.1"/>
    <property type="molecule type" value="Genomic_DNA"/>
</dbReference>
<dbReference type="Proteomes" id="UP001231649">
    <property type="component" value="Chromosome 22"/>
</dbReference>
<keyword evidence="2" id="KW-1185">Reference proteome</keyword>
<reference evidence="1" key="1">
    <citation type="submission" date="2023-03" db="EMBL/GenBank/DDBJ databases">
        <title>Chromosome-level genomes of two armyworms, Mythimna separata and Mythimna loreyi, provide insights into the biosynthesis and reception of sex pheromones.</title>
        <authorList>
            <person name="Zhao H."/>
        </authorList>
    </citation>
    <scope>NUCLEOTIDE SEQUENCE</scope>
    <source>
        <strain evidence="1">BeijingLab</strain>
    </source>
</reference>
<accession>A0ACC2QB22</accession>
<protein>
    <submittedName>
        <fullName evidence="1">Uncharacterized protein</fullName>
    </submittedName>
</protein>
<name>A0ACC2QB22_9NEOP</name>
<comment type="caution">
    <text evidence="1">The sequence shown here is derived from an EMBL/GenBank/DDBJ whole genome shotgun (WGS) entry which is preliminary data.</text>
</comment>
<evidence type="ECO:0000313" key="1">
    <source>
        <dbReference type="EMBL" id="KAJ8711989.1"/>
    </source>
</evidence>
<proteinExistence type="predicted"/>
<sequence length="491" mass="54426">MDTESNTKTEKIPNTEVKTEEPDKLIKAIGEIGKWQIMLWLLVAFPTKAISAWHQLGIVFIAPPTSYMCTETNLTNSIEINTCYSDCVSYDFYTDFENTIISQWELICEKAWLANFSQTICMFGVLIGSIVFGYVADRYGRRPALLVACMLQLVTTVVEAFCPTYWLFTTVRFFIGAAIAGTMLSSFILMMEIIGPLKRELMNCLCALPMPVGQMLMPLFGYYLRSWDRYCLGIAIPNVLYLAYFFILPESPKWLLSVGKLEEASKVMTQAAKWNNLPSHNMLDVAKSIASEKEKTSEPIRKPTYLDLLKTKVLRINTLCSCLIWFVLGMSFYGSNQYIGQTSSNVFITVALAGVLQFPGILLSGILSKYFGRKITLISFFIVCGGSNAFLIVPEDWFAVRLTMGAVGVGCASGAFATMYMFTTELFPTVARNMAMGASSTTSRVGSMIAPYIAGMTVFAAWLPPVAFAVVPLLGAITCLFLPETRGKALS</sequence>